<keyword evidence="5" id="KW-0808">Transferase</keyword>
<name>A0A2K1IYD0_PHYPA</name>
<dbReference type="Gramene" id="Pp3c19_14050V3.2">
    <property type="protein sequence ID" value="Pp3c19_14050V3.2"/>
    <property type="gene ID" value="Pp3c19_14050"/>
</dbReference>
<keyword evidence="6 15" id="KW-0812">Transmembrane</keyword>
<evidence type="ECO:0000256" key="2">
    <source>
        <dbReference type="ARBA" id="ARBA00004167"/>
    </source>
</evidence>
<dbReference type="EnsemblPlants" id="Pp3c19_14050V3.5">
    <property type="protein sequence ID" value="Pp3c19_14050V3.5"/>
    <property type="gene ID" value="Pp3c19_14050"/>
</dbReference>
<dbReference type="GO" id="GO:0061630">
    <property type="term" value="F:ubiquitin protein ligase activity"/>
    <property type="evidence" value="ECO:0007669"/>
    <property type="project" value="UniProtKB-EC"/>
</dbReference>
<feature type="domain" description="RING-type" evidence="16">
    <location>
        <begin position="141"/>
        <end position="183"/>
    </location>
</feature>
<protein>
    <recommendedName>
        <fullName evidence="4">RING-type E3 ubiquitin transferase</fullName>
        <ecNumber evidence="4">2.3.2.27</ecNumber>
    </recommendedName>
</protein>
<dbReference type="PaxDb" id="3218-PP1S20_276V6.1"/>
<gene>
    <name evidence="18" type="primary">LOC112272768</name>
    <name evidence="17" type="ORF">PHYPA_024100</name>
</gene>
<reference evidence="18" key="3">
    <citation type="submission" date="2020-12" db="UniProtKB">
        <authorList>
            <consortium name="EnsemblPlants"/>
        </authorList>
    </citation>
    <scope>IDENTIFICATION</scope>
</reference>
<reference evidence="17 19" key="1">
    <citation type="journal article" date="2008" name="Science">
        <title>The Physcomitrella genome reveals evolutionary insights into the conquest of land by plants.</title>
        <authorList>
            <person name="Rensing S."/>
            <person name="Lang D."/>
            <person name="Zimmer A."/>
            <person name="Terry A."/>
            <person name="Salamov A."/>
            <person name="Shapiro H."/>
            <person name="Nishiyama T."/>
            <person name="Perroud P.-F."/>
            <person name="Lindquist E."/>
            <person name="Kamisugi Y."/>
            <person name="Tanahashi T."/>
            <person name="Sakakibara K."/>
            <person name="Fujita T."/>
            <person name="Oishi K."/>
            <person name="Shin-I T."/>
            <person name="Kuroki Y."/>
            <person name="Toyoda A."/>
            <person name="Suzuki Y."/>
            <person name="Hashimoto A."/>
            <person name="Yamaguchi K."/>
            <person name="Sugano A."/>
            <person name="Kohara Y."/>
            <person name="Fujiyama A."/>
            <person name="Anterola A."/>
            <person name="Aoki S."/>
            <person name="Ashton N."/>
            <person name="Barbazuk W.B."/>
            <person name="Barker E."/>
            <person name="Bennetzen J."/>
            <person name="Bezanilla M."/>
            <person name="Blankenship R."/>
            <person name="Cho S.H."/>
            <person name="Dutcher S."/>
            <person name="Estelle M."/>
            <person name="Fawcett J.A."/>
            <person name="Gundlach H."/>
            <person name="Hanada K."/>
            <person name="Heyl A."/>
            <person name="Hicks K.A."/>
            <person name="Hugh J."/>
            <person name="Lohr M."/>
            <person name="Mayer K."/>
            <person name="Melkozernov A."/>
            <person name="Murata T."/>
            <person name="Nelson D."/>
            <person name="Pils B."/>
            <person name="Prigge M."/>
            <person name="Reiss B."/>
            <person name="Renner T."/>
            <person name="Rombauts S."/>
            <person name="Rushton P."/>
            <person name="Sanderfoot A."/>
            <person name="Schween G."/>
            <person name="Shiu S.-H."/>
            <person name="Stueber K."/>
            <person name="Theodoulou F.L."/>
            <person name="Tu H."/>
            <person name="Van de Peer Y."/>
            <person name="Verrier P.J."/>
            <person name="Waters E."/>
            <person name="Wood A."/>
            <person name="Yang L."/>
            <person name="Cove D."/>
            <person name="Cuming A."/>
            <person name="Hasebe M."/>
            <person name="Lucas S."/>
            <person name="Mishler D.B."/>
            <person name="Reski R."/>
            <person name="Grigoriev I."/>
            <person name="Quatrano R.S."/>
            <person name="Boore J.L."/>
        </authorList>
    </citation>
    <scope>NUCLEOTIDE SEQUENCE [LARGE SCALE GENOMIC DNA]</scope>
    <source>
        <strain evidence="18 19">cv. Gransden 2004</strain>
    </source>
</reference>
<feature type="compositionally biased region" description="Basic and acidic residues" evidence="14">
    <location>
        <begin position="340"/>
        <end position="357"/>
    </location>
</feature>
<evidence type="ECO:0000256" key="15">
    <source>
        <dbReference type="SAM" id="Phobius"/>
    </source>
</evidence>
<comment type="catalytic activity">
    <reaction evidence="1">
        <text>S-ubiquitinyl-[E2 ubiquitin-conjugating enzyme]-L-cysteine + [acceptor protein]-L-lysine = [E2 ubiquitin-conjugating enzyme]-L-cysteine + N(6)-ubiquitinyl-[acceptor protein]-L-lysine.</text>
        <dbReference type="EC" id="2.3.2.27"/>
    </reaction>
</comment>
<evidence type="ECO:0000256" key="13">
    <source>
        <dbReference type="PROSITE-ProRule" id="PRU00175"/>
    </source>
</evidence>
<evidence type="ECO:0000256" key="4">
    <source>
        <dbReference type="ARBA" id="ARBA00012483"/>
    </source>
</evidence>
<dbReference type="Gramene" id="Pp3c19_14050V3.1">
    <property type="protein sequence ID" value="Pp3c19_14050V3.1"/>
    <property type="gene ID" value="Pp3c19_14050"/>
</dbReference>
<evidence type="ECO:0000256" key="14">
    <source>
        <dbReference type="SAM" id="MobiDB-lite"/>
    </source>
</evidence>
<feature type="compositionally biased region" description="Basic residues" evidence="14">
    <location>
        <begin position="327"/>
        <end position="339"/>
    </location>
</feature>
<evidence type="ECO:0000256" key="5">
    <source>
        <dbReference type="ARBA" id="ARBA00022679"/>
    </source>
</evidence>
<dbReference type="InterPro" id="IPR001841">
    <property type="entry name" value="Znf_RING"/>
</dbReference>
<comment type="subcellular location">
    <subcellularLocation>
        <location evidence="2">Membrane</location>
        <topology evidence="2">Single-pass membrane protein</topology>
    </subcellularLocation>
</comment>
<feature type="region of interest" description="Disordered" evidence="14">
    <location>
        <begin position="246"/>
        <end position="266"/>
    </location>
</feature>
<dbReference type="EnsemblPlants" id="Pp3c19_14050V3.2">
    <property type="protein sequence ID" value="Pp3c19_14050V3.2"/>
    <property type="gene ID" value="Pp3c19_14050"/>
</dbReference>
<dbReference type="Gramene" id="Pp3c19_14050V3.5">
    <property type="protein sequence ID" value="Pp3c19_14050V3.5"/>
    <property type="gene ID" value="Pp3c19_14050"/>
</dbReference>
<keyword evidence="12 15" id="KW-0472">Membrane</keyword>
<comment type="pathway">
    <text evidence="3">Protein modification; protein ubiquitination.</text>
</comment>
<dbReference type="STRING" id="3218.A0A2K1IYD0"/>
<evidence type="ECO:0000256" key="10">
    <source>
        <dbReference type="ARBA" id="ARBA00022833"/>
    </source>
</evidence>
<organism evidence="17">
    <name type="scientific">Physcomitrium patens</name>
    <name type="common">Spreading-leaved earth moss</name>
    <name type="synonym">Physcomitrella patens</name>
    <dbReference type="NCBI Taxonomy" id="3218"/>
    <lineage>
        <taxon>Eukaryota</taxon>
        <taxon>Viridiplantae</taxon>
        <taxon>Streptophyta</taxon>
        <taxon>Embryophyta</taxon>
        <taxon>Bryophyta</taxon>
        <taxon>Bryophytina</taxon>
        <taxon>Bryopsida</taxon>
        <taxon>Funariidae</taxon>
        <taxon>Funariales</taxon>
        <taxon>Funariaceae</taxon>
        <taxon>Physcomitrium</taxon>
    </lineage>
</organism>
<keyword evidence="7" id="KW-0479">Metal-binding</keyword>
<dbReference type="PANTHER" id="PTHR46913">
    <property type="entry name" value="RING-H2 FINGER PROTEIN ATL16"/>
    <property type="match status" value="1"/>
</dbReference>
<dbReference type="Proteomes" id="UP000006727">
    <property type="component" value="Chromosome 19"/>
</dbReference>
<evidence type="ECO:0000313" key="17">
    <source>
        <dbReference type="EMBL" id="PNR34283.1"/>
    </source>
</evidence>
<dbReference type="UniPathway" id="UPA00143"/>
<dbReference type="GO" id="GO:0016567">
    <property type="term" value="P:protein ubiquitination"/>
    <property type="evidence" value="ECO:0000318"/>
    <property type="project" value="GO_Central"/>
</dbReference>
<evidence type="ECO:0000256" key="9">
    <source>
        <dbReference type="ARBA" id="ARBA00022786"/>
    </source>
</evidence>
<dbReference type="GO" id="GO:0016020">
    <property type="term" value="C:membrane"/>
    <property type="evidence" value="ECO:0007669"/>
    <property type="project" value="UniProtKB-SubCell"/>
</dbReference>
<dbReference type="InterPro" id="IPR044600">
    <property type="entry name" value="ATL1/ATL16-like"/>
</dbReference>
<dbReference type="Gramene" id="Pp3c19_14050V3.3">
    <property type="protein sequence ID" value="Pp3c19_14050V3.3"/>
    <property type="gene ID" value="Pp3c19_14050"/>
</dbReference>
<feature type="transmembrane region" description="Helical" evidence="15">
    <location>
        <begin position="49"/>
        <end position="71"/>
    </location>
</feature>
<dbReference type="EC" id="2.3.2.27" evidence="4"/>
<dbReference type="GO" id="GO:0008270">
    <property type="term" value="F:zinc ion binding"/>
    <property type="evidence" value="ECO:0007669"/>
    <property type="project" value="UniProtKB-KW"/>
</dbReference>
<evidence type="ECO:0000256" key="11">
    <source>
        <dbReference type="ARBA" id="ARBA00022989"/>
    </source>
</evidence>
<dbReference type="EnsemblPlants" id="Pp3c19_14050V3.1">
    <property type="protein sequence ID" value="Pp3c19_14050V3.1"/>
    <property type="gene ID" value="Pp3c19_14050"/>
</dbReference>
<dbReference type="Pfam" id="PF13639">
    <property type="entry name" value="zf-RING_2"/>
    <property type="match status" value="1"/>
</dbReference>
<dbReference type="SMART" id="SM00184">
    <property type="entry name" value="RING"/>
    <property type="match status" value="1"/>
</dbReference>
<evidence type="ECO:0000256" key="12">
    <source>
        <dbReference type="ARBA" id="ARBA00023136"/>
    </source>
</evidence>
<dbReference type="Gramene" id="Pp3c19_14050V3.4">
    <property type="protein sequence ID" value="Pp3c19_14050V3.4"/>
    <property type="gene ID" value="Pp3c19_14050"/>
</dbReference>
<evidence type="ECO:0000256" key="3">
    <source>
        <dbReference type="ARBA" id="ARBA00004906"/>
    </source>
</evidence>
<keyword evidence="10" id="KW-0862">Zinc</keyword>
<proteinExistence type="predicted"/>
<dbReference type="EnsemblPlants" id="Pp3c19_14050V3.3">
    <property type="protein sequence ID" value="Pp3c19_14050V3.3"/>
    <property type="gene ID" value="Pp3c19_14050"/>
</dbReference>
<dbReference type="RefSeq" id="XP_073385199.1">
    <property type="nucleotide sequence ID" value="XM_073529098.1"/>
</dbReference>
<dbReference type="CDD" id="cd16461">
    <property type="entry name" value="RING-H2_EL5-like"/>
    <property type="match status" value="1"/>
</dbReference>
<evidence type="ECO:0000256" key="1">
    <source>
        <dbReference type="ARBA" id="ARBA00000900"/>
    </source>
</evidence>
<dbReference type="InterPro" id="IPR013083">
    <property type="entry name" value="Znf_RING/FYVE/PHD"/>
</dbReference>
<dbReference type="AlphaFoldDB" id="A0A2K1IYD0"/>
<feature type="region of interest" description="Disordered" evidence="14">
    <location>
        <begin position="322"/>
        <end position="368"/>
    </location>
</feature>
<accession>A0A2K1IYD0</accession>
<feature type="compositionally biased region" description="Low complexity" evidence="14">
    <location>
        <begin position="249"/>
        <end position="266"/>
    </location>
</feature>
<dbReference type="EnsemblPlants" id="Pp3c19_14050V3.4">
    <property type="protein sequence ID" value="Pp3c19_14050V3.4"/>
    <property type="gene ID" value="Pp3c19_14050"/>
</dbReference>
<evidence type="ECO:0000256" key="6">
    <source>
        <dbReference type="ARBA" id="ARBA00022692"/>
    </source>
</evidence>
<dbReference type="PROSITE" id="PS50089">
    <property type="entry name" value="ZF_RING_2"/>
    <property type="match status" value="1"/>
</dbReference>
<evidence type="ECO:0000313" key="19">
    <source>
        <dbReference type="Proteomes" id="UP000006727"/>
    </source>
</evidence>
<keyword evidence="8 13" id="KW-0863">Zinc-finger</keyword>
<keyword evidence="9" id="KW-0833">Ubl conjugation pathway</keyword>
<dbReference type="SUPFAM" id="SSF57850">
    <property type="entry name" value="RING/U-box"/>
    <property type="match status" value="1"/>
</dbReference>
<dbReference type="Gene3D" id="3.30.40.10">
    <property type="entry name" value="Zinc/RING finger domain, C3HC4 (zinc finger)"/>
    <property type="match status" value="1"/>
</dbReference>
<reference evidence="17 19" key="2">
    <citation type="journal article" date="2018" name="Plant J.">
        <title>The Physcomitrella patens chromosome-scale assembly reveals moss genome structure and evolution.</title>
        <authorList>
            <person name="Lang D."/>
            <person name="Ullrich K.K."/>
            <person name="Murat F."/>
            <person name="Fuchs J."/>
            <person name="Jenkins J."/>
            <person name="Haas F.B."/>
            <person name="Piednoel M."/>
            <person name="Gundlach H."/>
            <person name="Van Bel M."/>
            <person name="Meyberg R."/>
            <person name="Vives C."/>
            <person name="Morata J."/>
            <person name="Symeonidi A."/>
            <person name="Hiss M."/>
            <person name="Muchero W."/>
            <person name="Kamisugi Y."/>
            <person name="Saleh O."/>
            <person name="Blanc G."/>
            <person name="Decker E.L."/>
            <person name="van Gessel N."/>
            <person name="Grimwood J."/>
            <person name="Hayes R.D."/>
            <person name="Graham S.W."/>
            <person name="Gunter L.E."/>
            <person name="McDaniel S.F."/>
            <person name="Hoernstein S.N.W."/>
            <person name="Larsson A."/>
            <person name="Li F.W."/>
            <person name="Perroud P.F."/>
            <person name="Phillips J."/>
            <person name="Ranjan P."/>
            <person name="Rokshar D.S."/>
            <person name="Rothfels C.J."/>
            <person name="Schneider L."/>
            <person name="Shu S."/>
            <person name="Stevenson D.W."/>
            <person name="Thummler F."/>
            <person name="Tillich M."/>
            <person name="Villarreal Aguilar J.C."/>
            <person name="Widiez T."/>
            <person name="Wong G.K."/>
            <person name="Wymore A."/>
            <person name="Zhang Y."/>
            <person name="Zimmer A.D."/>
            <person name="Quatrano R.S."/>
            <person name="Mayer K.F.X."/>
            <person name="Goodstein D."/>
            <person name="Casacuberta J.M."/>
            <person name="Vandepoele K."/>
            <person name="Reski R."/>
            <person name="Cuming A.C."/>
            <person name="Tuskan G.A."/>
            <person name="Maumus F."/>
            <person name="Salse J."/>
            <person name="Schmutz J."/>
            <person name="Rensing S.A."/>
        </authorList>
    </citation>
    <scope>NUCLEOTIDE SEQUENCE [LARGE SCALE GENOMIC DNA]</scope>
    <source>
        <strain evidence="18 19">cv. Gransden 2004</strain>
    </source>
</reference>
<sequence>MRVTMKQKYAVRTRYLETESPGSLNNPYAPSPYIPAPIPPGSSTPRPNAFSPAVVAVIGVLAGAFLIVSYYRIFAKYCNRHHFPFWGTRRNGRDGGTSAIVLMEEHGAWPSNAVGLDDALISRIPTLKYDPHEGLVDGTECSVCLGEFKVGEVLRILPKCNHPFHIPCIDTWLVTSSTCPLCRVNIVLAVTVPYSLMPVEREPPAHSRGPTMSAIPASNPNPMQALINHEIEILQEQYVQEFWESGQLSGPPRSMSPPSSRGSFMSAPDVGTPDNHQIEMEGSSVQHSRHLSSETVETPTKEIHLVNNQNFTLERNSHLSRQLSVSTKRRLYSHARSERHRYQSEGRPGHSRRDYDHKGKHPLVPFPSPQMERFARFMGSSSARSTSSSSNQVVVELLAQEIFQHNNPRNHSKTLSESILETSVREHPYSTKSSQELMSTCTFSHRPQRLRHDNASFELMWSIKEQEHPPVDIIESSNRAPCGYDSLEDSSREHVEMPLAVSVSSDDEDDELHHRDHVSSIRSLRGHRHTRPSMHFAFKNSKSRFRRYGSVKKVHTSEPALEIFDV</sequence>
<evidence type="ECO:0000313" key="18">
    <source>
        <dbReference type="EnsemblPlants" id="Pp3c19_14050V3.1"/>
    </source>
</evidence>
<dbReference type="PANTHER" id="PTHR46913:SF1">
    <property type="entry name" value="RING-H2 FINGER PROTEIN ATL16"/>
    <property type="match status" value="1"/>
</dbReference>
<evidence type="ECO:0000256" key="8">
    <source>
        <dbReference type="ARBA" id="ARBA00022771"/>
    </source>
</evidence>
<evidence type="ECO:0000256" key="7">
    <source>
        <dbReference type="ARBA" id="ARBA00022723"/>
    </source>
</evidence>
<dbReference type="GeneID" id="112272768"/>
<evidence type="ECO:0000259" key="16">
    <source>
        <dbReference type="PROSITE" id="PS50089"/>
    </source>
</evidence>
<dbReference type="EMBL" id="ABEU02000019">
    <property type="protein sequence ID" value="PNR34283.1"/>
    <property type="molecule type" value="Genomic_DNA"/>
</dbReference>
<keyword evidence="11 15" id="KW-1133">Transmembrane helix</keyword>
<keyword evidence="19" id="KW-1185">Reference proteome</keyword>